<dbReference type="EMBL" id="JAAGAX010000015">
    <property type="protein sequence ID" value="KAF2290297.1"/>
    <property type="molecule type" value="Genomic_DNA"/>
</dbReference>
<evidence type="ECO:0000313" key="1">
    <source>
        <dbReference type="EMBL" id="KAF2290297.1"/>
    </source>
</evidence>
<dbReference type="CDD" id="cd14703">
    <property type="entry name" value="bZIP_plant_RF2"/>
    <property type="match status" value="1"/>
</dbReference>
<accession>A0A6A6KNJ7</accession>
<dbReference type="GO" id="GO:0045893">
    <property type="term" value="P:positive regulation of DNA-templated transcription"/>
    <property type="evidence" value="ECO:0007669"/>
    <property type="project" value="TreeGrafter"/>
</dbReference>
<keyword evidence="2" id="KW-1185">Reference proteome</keyword>
<evidence type="ECO:0000313" key="2">
    <source>
        <dbReference type="Proteomes" id="UP000467840"/>
    </source>
</evidence>
<name>A0A6A6KNJ7_HEVBR</name>
<dbReference type="GO" id="GO:0005634">
    <property type="term" value="C:nucleus"/>
    <property type="evidence" value="ECO:0007669"/>
    <property type="project" value="TreeGrafter"/>
</dbReference>
<sequence length="216" mass="24932">MEGLTKKILSRSHSTLASDDNQSSNKEVLSDEPTIRNQLQAPHGRVQDPNMDPKKLKRVLASRQYSQKYRLKQLHYILQLETEVKALQAEVAITSPRIKYVDHQNSLLRIENGSMKQKLSAFSSDLMFKEAQYEELKKERDLLKQFYVVNQQQPLEFFKIKPIGNYQLLNMNLNHSAFNPFFEPVATVGVSQIMINQNLNQFGTGQIMNNDSTNFI</sequence>
<dbReference type="GO" id="GO:0003677">
    <property type="term" value="F:DNA binding"/>
    <property type="evidence" value="ECO:0007669"/>
    <property type="project" value="TreeGrafter"/>
</dbReference>
<dbReference type="AlphaFoldDB" id="A0A6A6KNJ7"/>
<dbReference type="InterPro" id="IPR046347">
    <property type="entry name" value="bZIP_sf"/>
</dbReference>
<dbReference type="Proteomes" id="UP000467840">
    <property type="component" value="Chromosome 2"/>
</dbReference>
<comment type="caution">
    <text evidence="1">The sequence shown here is derived from an EMBL/GenBank/DDBJ whole genome shotgun (WGS) entry which is preliminary data.</text>
</comment>
<gene>
    <name evidence="1" type="ORF">GH714_009108</name>
</gene>
<dbReference type="InterPro" id="IPR004827">
    <property type="entry name" value="bZIP"/>
</dbReference>
<dbReference type="InterPro" id="IPR052483">
    <property type="entry name" value="bZIP_transcription_regulators"/>
</dbReference>
<protein>
    <submittedName>
        <fullName evidence="1">Uncharacterized protein</fullName>
    </submittedName>
</protein>
<organism evidence="1 2">
    <name type="scientific">Hevea brasiliensis</name>
    <name type="common">Para rubber tree</name>
    <name type="synonym">Siphonia brasiliensis</name>
    <dbReference type="NCBI Taxonomy" id="3981"/>
    <lineage>
        <taxon>Eukaryota</taxon>
        <taxon>Viridiplantae</taxon>
        <taxon>Streptophyta</taxon>
        <taxon>Embryophyta</taxon>
        <taxon>Tracheophyta</taxon>
        <taxon>Spermatophyta</taxon>
        <taxon>Magnoliopsida</taxon>
        <taxon>eudicotyledons</taxon>
        <taxon>Gunneridae</taxon>
        <taxon>Pentapetalae</taxon>
        <taxon>rosids</taxon>
        <taxon>fabids</taxon>
        <taxon>Malpighiales</taxon>
        <taxon>Euphorbiaceae</taxon>
        <taxon>Crotonoideae</taxon>
        <taxon>Micrandreae</taxon>
        <taxon>Hevea</taxon>
    </lineage>
</organism>
<dbReference type="PANTHER" id="PTHR46391:SF21">
    <property type="entry name" value="BZIP DOMAIN-CONTAINING PROTEIN"/>
    <property type="match status" value="1"/>
</dbReference>
<proteinExistence type="predicted"/>
<dbReference type="GO" id="GO:0003700">
    <property type="term" value="F:DNA-binding transcription factor activity"/>
    <property type="evidence" value="ECO:0007669"/>
    <property type="project" value="InterPro"/>
</dbReference>
<dbReference type="SUPFAM" id="SSF57959">
    <property type="entry name" value="Leucine zipper domain"/>
    <property type="match status" value="1"/>
</dbReference>
<dbReference type="PANTHER" id="PTHR46391">
    <property type="entry name" value="BASIC LEUCINE ZIPPER 34"/>
    <property type="match status" value="1"/>
</dbReference>
<reference evidence="1 2" key="1">
    <citation type="journal article" date="2020" name="Mol. Plant">
        <title>The Chromosome-Based Rubber Tree Genome Provides New Insights into Spurge Genome Evolution and Rubber Biosynthesis.</title>
        <authorList>
            <person name="Liu J."/>
            <person name="Shi C."/>
            <person name="Shi C.C."/>
            <person name="Li W."/>
            <person name="Zhang Q.J."/>
            <person name="Zhang Y."/>
            <person name="Li K."/>
            <person name="Lu H.F."/>
            <person name="Shi C."/>
            <person name="Zhu S.T."/>
            <person name="Xiao Z.Y."/>
            <person name="Nan H."/>
            <person name="Yue Y."/>
            <person name="Zhu X.G."/>
            <person name="Wu Y."/>
            <person name="Hong X.N."/>
            <person name="Fan G.Y."/>
            <person name="Tong Y."/>
            <person name="Zhang D."/>
            <person name="Mao C.L."/>
            <person name="Liu Y.L."/>
            <person name="Hao S.J."/>
            <person name="Liu W.Q."/>
            <person name="Lv M.Q."/>
            <person name="Zhang H.B."/>
            <person name="Liu Y."/>
            <person name="Hu-Tang G.R."/>
            <person name="Wang J.P."/>
            <person name="Wang J.H."/>
            <person name="Sun Y.H."/>
            <person name="Ni S.B."/>
            <person name="Chen W.B."/>
            <person name="Zhang X.C."/>
            <person name="Jiao Y.N."/>
            <person name="Eichler E.E."/>
            <person name="Li G.H."/>
            <person name="Liu X."/>
            <person name="Gao L.Z."/>
        </authorList>
    </citation>
    <scope>NUCLEOTIDE SEQUENCE [LARGE SCALE GENOMIC DNA]</scope>
    <source>
        <strain evidence="2">cv. GT1</strain>
        <tissue evidence="1">Leaf</tissue>
    </source>
</reference>
<dbReference type="InterPro" id="IPR044759">
    <property type="entry name" value="bZIP_RF2"/>
</dbReference>
<dbReference type="SMART" id="SM00338">
    <property type="entry name" value="BRLZ"/>
    <property type="match status" value="1"/>
</dbReference>
<dbReference type="OrthoDB" id="552661at2759"/>